<keyword evidence="3" id="KW-1185">Reference proteome</keyword>
<dbReference type="EMBL" id="CAJNJA010057796">
    <property type="protein sequence ID" value="CAE7863400.1"/>
    <property type="molecule type" value="Genomic_DNA"/>
</dbReference>
<evidence type="ECO:0000313" key="3">
    <source>
        <dbReference type="Proteomes" id="UP000601435"/>
    </source>
</evidence>
<gene>
    <name evidence="2" type="ORF">SNEC2469_LOCUS27439</name>
</gene>
<protein>
    <submittedName>
        <fullName evidence="2">Uncharacterized protein</fullName>
    </submittedName>
</protein>
<dbReference type="AlphaFoldDB" id="A0A813AEH8"/>
<evidence type="ECO:0000256" key="1">
    <source>
        <dbReference type="SAM" id="MobiDB-lite"/>
    </source>
</evidence>
<accession>A0A813AEH8</accession>
<comment type="caution">
    <text evidence="2">The sequence shown here is derived from an EMBL/GenBank/DDBJ whole genome shotgun (WGS) entry which is preliminary data.</text>
</comment>
<feature type="compositionally biased region" description="Basic and acidic residues" evidence="1">
    <location>
        <begin position="1"/>
        <end position="12"/>
    </location>
</feature>
<sequence>MAESEESRHRSNDGGGSLLSHPSVCGGLAQQLPTLFPAKGHWQVHTTKRGWASLAPALQDALSRAVSQSEDRVEIHIDPATSRVWMPDKVAADPARQSSCLVYEAFPLDRTIGKVGGEPPRPVRWRVGAGPRKDSSKL</sequence>
<feature type="non-terminal residue" evidence="2">
    <location>
        <position position="1"/>
    </location>
</feature>
<dbReference type="OrthoDB" id="2110130at2759"/>
<proteinExistence type="predicted"/>
<name>A0A813AEH8_9DINO</name>
<reference evidence="2" key="1">
    <citation type="submission" date="2021-02" db="EMBL/GenBank/DDBJ databases">
        <authorList>
            <person name="Dougan E. K."/>
            <person name="Rhodes N."/>
            <person name="Thang M."/>
            <person name="Chan C."/>
        </authorList>
    </citation>
    <scope>NUCLEOTIDE SEQUENCE</scope>
</reference>
<organism evidence="2 3">
    <name type="scientific">Symbiodinium necroappetens</name>
    <dbReference type="NCBI Taxonomy" id="1628268"/>
    <lineage>
        <taxon>Eukaryota</taxon>
        <taxon>Sar</taxon>
        <taxon>Alveolata</taxon>
        <taxon>Dinophyceae</taxon>
        <taxon>Suessiales</taxon>
        <taxon>Symbiodiniaceae</taxon>
        <taxon>Symbiodinium</taxon>
    </lineage>
</organism>
<feature type="region of interest" description="Disordered" evidence="1">
    <location>
        <begin position="1"/>
        <end position="23"/>
    </location>
</feature>
<feature type="region of interest" description="Disordered" evidence="1">
    <location>
        <begin position="115"/>
        <end position="138"/>
    </location>
</feature>
<evidence type="ECO:0000313" key="2">
    <source>
        <dbReference type="EMBL" id="CAE7863400.1"/>
    </source>
</evidence>
<dbReference type="Proteomes" id="UP000601435">
    <property type="component" value="Unassembled WGS sequence"/>
</dbReference>